<dbReference type="GO" id="GO:0009007">
    <property type="term" value="F:site-specific DNA-methyltransferase (adenine-specific) activity"/>
    <property type="evidence" value="ECO:0007669"/>
    <property type="project" value="UniProtKB-EC"/>
</dbReference>
<dbReference type="Gene3D" id="3.40.50.150">
    <property type="entry name" value="Vaccinia Virus protein VP39"/>
    <property type="match status" value="1"/>
</dbReference>
<evidence type="ECO:0000256" key="5">
    <source>
        <dbReference type="ARBA" id="ARBA00022691"/>
    </source>
</evidence>
<dbReference type="InterPro" id="IPR038333">
    <property type="entry name" value="T1MK-like_N_sf"/>
</dbReference>
<dbReference type="InterPro" id="IPR029063">
    <property type="entry name" value="SAM-dependent_MTases_sf"/>
</dbReference>
<dbReference type="EC" id="2.1.1.72" evidence="2"/>
<dbReference type="RefSeq" id="WP_132001276.1">
    <property type="nucleotide sequence ID" value="NZ_SMFK01000001.1"/>
</dbReference>
<dbReference type="GO" id="GO:0032259">
    <property type="term" value="P:methylation"/>
    <property type="evidence" value="ECO:0007669"/>
    <property type="project" value="UniProtKB-KW"/>
</dbReference>
<dbReference type="InterPro" id="IPR003356">
    <property type="entry name" value="DNA_methylase_A-5"/>
</dbReference>
<dbReference type="InterPro" id="IPR052916">
    <property type="entry name" value="Type-I_RE_MTase_Subunit"/>
</dbReference>
<keyword evidence="5" id="KW-0949">S-adenosyl-L-methionine</keyword>
<keyword evidence="11" id="KW-1185">Reference proteome</keyword>
<keyword evidence="3 10" id="KW-0489">Methyltransferase</keyword>
<comment type="catalytic activity">
    <reaction evidence="7">
        <text>a 2'-deoxyadenosine in DNA + S-adenosyl-L-methionine = an N(6)-methyl-2'-deoxyadenosine in DNA + S-adenosyl-L-homocysteine + H(+)</text>
        <dbReference type="Rhea" id="RHEA:15197"/>
        <dbReference type="Rhea" id="RHEA-COMP:12418"/>
        <dbReference type="Rhea" id="RHEA-COMP:12419"/>
        <dbReference type="ChEBI" id="CHEBI:15378"/>
        <dbReference type="ChEBI" id="CHEBI:57856"/>
        <dbReference type="ChEBI" id="CHEBI:59789"/>
        <dbReference type="ChEBI" id="CHEBI:90615"/>
        <dbReference type="ChEBI" id="CHEBI:90616"/>
        <dbReference type="EC" id="2.1.1.72"/>
    </reaction>
</comment>
<dbReference type="SUPFAM" id="SSF53335">
    <property type="entry name" value="S-adenosyl-L-methionine-dependent methyltransferases"/>
    <property type="match status" value="1"/>
</dbReference>
<evidence type="ECO:0000256" key="6">
    <source>
        <dbReference type="ARBA" id="ARBA00022747"/>
    </source>
</evidence>
<dbReference type="Pfam" id="PF12161">
    <property type="entry name" value="HsdM_N"/>
    <property type="match status" value="1"/>
</dbReference>
<dbReference type="Proteomes" id="UP000295479">
    <property type="component" value="Unassembled WGS sequence"/>
</dbReference>
<protein>
    <recommendedName>
        <fullName evidence="2">site-specific DNA-methyltransferase (adenine-specific)</fullName>
        <ecNumber evidence="2">2.1.1.72</ecNumber>
    </recommendedName>
</protein>
<evidence type="ECO:0000256" key="4">
    <source>
        <dbReference type="ARBA" id="ARBA00022679"/>
    </source>
</evidence>
<keyword evidence="6" id="KW-0680">Restriction system</keyword>
<sequence>MTNEQLKKLEKDLWDSANSLRAYGGLKAADYAVPVLGLIFLRFAENKYSHYEPEILKEYEAEKGTRLERTIDAIALSKCGFYLPHFARYDFLLNLPGDESLAKKLREAMEGIEKYQDDKFKDVLPKEAYFEIEKKKADILPQLLKTFSDIPKNATGDIFGKIYEFFLGEFAMSEGQKGGEFFTPTSVVRFIVEVIEPYAGKIYDPACGSGGMFVQSATFVKEAKHDLSDIYVYGQEYMGETARLAKMNLMVNNIRGEITETNSYENDPYEGLGKFDFVMANPPFNVKSVKESTVKNDERFYKYGLPKNKGKNTNDSITDANYLWISLFATSLNDKGRAGFVMPNSASDAGNSEYEIRKKVVDSGIVDCMVSMPSNMFLTVTLPATLWFFDKQKINTERKDKILFIDARNTYHQRDRAHREWKEEHIQNLTAIVRLYRGENERYLELIGRYINQSNEAIDKVPAAYNDYFTILKSTIINLQQYSRDSKTKHKPEAFKKIIESGLIDKITSLSLPHISLPVIARNEAISSNEQQLAYAKNLEAYTAQVKEIETVLKASKDALLEVLALADKEIKVKNDKDWIALGLNGIKLIEELQQQWKDSTDEVTYFKTNMDWLQSRFPEAKYADVAGLCKVAERTEYVEEQDYSMNAGRYVGLELDGNTISNKEFIEIINSKCDELNVLNKRSNELIHFITQNSKEFI</sequence>
<feature type="domain" description="DNA methylase adenine-specific" evidence="8">
    <location>
        <begin position="156"/>
        <end position="440"/>
    </location>
</feature>
<feature type="domain" description="N6 adenine-specific DNA methyltransferase N-terminal" evidence="9">
    <location>
        <begin position="9"/>
        <end position="147"/>
    </location>
</feature>
<dbReference type="GO" id="GO:0009307">
    <property type="term" value="P:DNA restriction-modification system"/>
    <property type="evidence" value="ECO:0007669"/>
    <property type="project" value="UniProtKB-KW"/>
</dbReference>
<dbReference type="GO" id="GO:0008170">
    <property type="term" value="F:N-methyltransferase activity"/>
    <property type="evidence" value="ECO:0007669"/>
    <property type="project" value="InterPro"/>
</dbReference>
<dbReference type="PRINTS" id="PR00507">
    <property type="entry name" value="N12N6MTFRASE"/>
</dbReference>
<keyword evidence="4" id="KW-0808">Transferase</keyword>
<dbReference type="AlphaFoldDB" id="A0A4V2Z063"/>
<reference evidence="10 11" key="1">
    <citation type="submission" date="2019-03" db="EMBL/GenBank/DDBJ databases">
        <title>Flavobacterium AR-3-4 sp. nov. isolated from arctic soil.</title>
        <authorList>
            <person name="Chaudhary D.K."/>
        </authorList>
    </citation>
    <scope>NUCLEOTIDE SEQUENCE [LARGE SCALE GENOMIC DNA]</scope>
    <source>
        <strain evidence="10 11">AR-3-4</strain>
    </source>
</reference>
<dbReference type="GO" id="GO:0003677">
    <property type="term" value="F:DNA binding"/>
    <property type="evidence" value="ECO:0007669"/>
    <property type="project" value="InterPro"/>
</dbReference>
<evidence type="ECO:0000259" key="8">
    <source>
        <dbReference type="Pfam" id="PF02384"/>
    </source>
</evidence>
<dbReference type="PANTHER" id="PTHR42998:SF1">
    <property type="entry name" value="TYPE I RESTRICTION ENZYME HINDI METHYLASE SUBUNIT"/>
    <property type="match status" value="1"/>
</dbReference>
<accession>A0A4V2Z063</accession>
<gene>
    <name evidence="10" type="ORF">E0F76_03285</name>
</gene>
<dbReference type="EMBL" id="SMFK01000001">
    <property type="protein sequence ID" value="TDD99757.1"/>
    <property type="molecule type" value="Genomic_DNA"/>
</dbReference>
<dbReference type="OrthoDB" id="9814572at2"/>
<evidence type="ECO:0000256" key="7">
    <source>
        <dbReference type="ARBA" id="ARBA00047942"/>
    </source>
</evidence>
<evidence type="ECO:0000256" key="3">
    <source>
        <dbReference type="ARBA" id="ARBA00022603"/>
    </source>
</evidence>
<dbReference type="Gene3D" id="1.20.1260.30">
    <property type="match status" value="1"/>
</dbReference>
<name>A0A4V2Z063_9FLAO</name>
<evidence type="ECO:0000259" key="9">
    <source>
        <dbReference type="Pfam" id="PF12161"/>
    </source>
</evidence>
<proteinExistence type="inferred from homology"/>
<dbReference type="Pfam" id="PF02384">
    <property type="entry name" value="N6_Mtase"/>
    <property type="match status" value="1"/>
</dbReference>
<evidence type="ECO:0000313" key="10">
    <source>
        <dbReference type="EMBL" id="TDD99757.1"/>
    </source>
</evidence>
<organism evidence="10 11">
    <name type="scientific">Flavobacterium cellulosilyticum</name>
    <dbReference type="NCBI Taxonomy" id="2541731"/>
    <lineage>
        <taxon>Bacteria</taxon>
        <taxon>Pseudomonadati</taxon>
        <taxon>Bacteroidota</taxon>
        <taxon>Flavobacteriia</taxon>
        <taxon>Flavobacteriales</taxon>
        <taxon>Flavobacteriaceae</taxon>
        <taxon>Flavobacterium</taxon>
    </lineage>
</organism>
<comment type="caution">
    <text evidence="10">The sequence shown here is derived from an EMBL/GenBank/DDBJ whole genome shotgun (WGS) entry which is preliminary data.</text>
</comment>
<evidence type="ECO:0000313" key="11">
    <source>
        <dbReference type="Proteomes" id="UP000295479"/>
    </source>
</evidence>
<evidence type="ECO:0000256" key="2">
    <source>
        <dbReference type="ARBA" id="ARBA00011900"/>
    </source>
</evidence>
<dbReference type="PANTHER" id="PTHR42998">
    <property type="entry name" value="TYPE I RESTRICTION ENZYME HINDVIIP M PROTEIN-RELATED"/>
    <property type="match status" value="1"/>
</dbReference>
<dbReference type="InterPro" id="IPR022749">
    <property type="entry name" value="D12N6_MeTrfase_N"/>
</dbReference>
<comment type="similarity">
    <text evidence="1">Belongs to the N(4)/N(6)-methyltransferase family.</text>
</comment>
<evidence type="ECO:0000256" key="1">
    <source>
        <dbReference type="ARBA" id="ARBA00006594"/>
    </source>
</evidence>